<evidence type="ECO:0000256" key="1">
    <source>
        <dbReference type="SAM" id="MobiDB-lite"/>
    </source>
</evidence>
<name>A0ABZ1YZH1_9NOCA</name>
<proteinExistence type="predicted"/>
<evidence type="ECO:0000313" key="3">
    <source>
        <dbReference type="Proteomes" id="UP001432062"/>
    </source>
</evidence>
<sequence length="160" mass="16723">MKLIWMTATAALAVTVAGCTDDKSTTAASSSSAPSETSSVSATPIENEEPDGGVRIPLGETKKVPIPADAVMDIKVPVDWGAASGSLRCAVTDSTGRNEDLRSTNTKKQETIGGKEWMTLWTFSSPAGAEVTVGCKDPESKIAASDDYLIRVVPRGITPH</sequence>
<dbReference type="EMBL" id="CP109441">
    <property type="protein sequence ID" value="WUV48423.1"/>
    <property type="molecule type" value="Genomic_DNA"/>
</dbReference>
<accession>A0ABZ1YZH1</accession>
<feature type="compositionally biased region" description="Low complexity" evidence="1">
    <location>
        <begin position="25"/>
        <end position="43"/>
    </location>
</feature>
<dbReference type="Proteomes" id="UP001432062">
    <property type="component" value="Chromosome"/>
</dbReference>
<reference evidence="2" key="1">
    <citation type="submission" date="2022-10" db="EMBL/GenBank/DDBJ databases">
        <title>The complete genomes of actinobacterial strains from the NBC collection.</title>
        <authorList>
            <person name="Joergensen T.S."/>
            <person name="Alvarez Arevalo M."/>
            <person name="Sterndorff E.B."/>
            <person name="Faurdal D."/>
            <person name="Vuksanovic O."/>
            <person name="Mourched A.-S."/>
            <person name="Charusanti P."/>
            <person name="Shaw S."/>
            <person name="Blin K."/>
            <person name="Weber T."/>
        </authorList>
    </citation>
    <scope>NUCLEOTIDE SEQUENCE</scope>
    <source>
        <strain evidence="2">NBC_01482</strain>
    </source>
</reference>
<dbReference type="PROSITE" id="PS51257">
    <property type="entry name" value="PROKAR_LIPOPROTEIN"/>
    <property type="match status" value="1"/>
</dbReference>
<feature type="region of interest" description="Disordered" evidence="1">
    <location>
        <begin position="23"/>
        <end position="60"/>
    </location>
</feature>
<organism evidence="2 3">
    <name type="scientific">Nocardia vinacea</name>
    <dbReference type="NCBI Taxonomy" id="96468"/>
    <lineage>
        <taxon>Bacteria</taxon>
        <taxon>Bacillati</taxon>
        <taxon>Actinomycetota</taxon>
        <taxon>Actinomycetes</taxon>
        <taxon>Mycobacteriales</taxon>
        <taxon>Nocardiaceae</taxon>
        <taxon>Nocardia</taxon>
    </lineage>
</organism>
<keyword evidence="3" id="KW-1185">Reference proteome</keyword>
<gene>
    <name evidence="2" type="ORF">OG563_09625</name>
</gene>
<dbReference type="RefSeq" id="WP_327101452.1">
    <property type="nucleotide sequence ID" value="NZ_CP109149.1"/>
</dbReference>
<evidence type="ECO:0008006" key="4">
    <source>
        <dbReference type="Google" id="ProtNLM"/>
    </source>
</evidence>
<protein>
    <recommendedName>
        <fullName evidence="4">Secreted protein</fullName>
    </recommendedName>
</protein>
<evidence type="ECO:0000313" key="2">
    <source>
        <dbReference type="EMBL" id="WUV48423.1"/>
    </source>
</evidence>